<dbReference type="AlphaFoldDB" id="A0AAN9EUU5"/>
<dbReference type="EMBL" id="JAYKXN010000008">
    <property type="protein sequence ID" value="KAK7263578.1"/>
    <property type="molecule type" value="Genomic_DNA"/>
</dbReference>
<evidence type="ECO:0000313" key="1">
    <source>
        <dbReference type="EMBL" id="KAK7263578.1"/>
    </source>
</evidence>
<accession>A0AAN9EUU5</accession>
<gene>
    <name evidence="1" type="ORF">RJT34_31170</name>
</gene>
<reference evidence="1 2" key="1">
    <citation type="submission" date="2024-01" db="EMBL/GenBank/DDBJ databases">
        <title>The genomes of 5 underutilized Papilionoideae crops provide insights into root nodulation and disease resistance.</title>
        <authorList>
            <person name="Yuan L."/>
        </authorList>
    </citation>
    <scope>NUCLEOTIDE SEQUENCE [LARGE SCALE GENOMIC DNA]</scope>
    <source>
        <strain evidence="1">LY-2023</strain>
        <tissue evidence="1">Leaf</tissue>
    </source>
</reference>
<proteinExistence type="predicted"/>
<sequence>MLKQGVWRVVCWLRRFPFSEVHAFYSLSVPLPRSRDALTALSKHLNSEGKEEREQASKINGTLEKLVIDATSLKQKGYEEVLKRREVENSAMEQVREGLDKKDWTRPEKLLTILALALEREDSTLSATMRI</sequence>
<comment type="caution">
    <text evidence="1">The sequence shown here is derived from an EMBL/GenBank/DDBJ whole genome shotgun (WGS) entry which is preliminary data.</text>
</comment>
<keyword evidence="2" id="KW-1185">Reference proteome</keyword>
<name>A0AAN9EUU5_CLITE</name>
<protein>
    <submittedName>
        <fullName evidence="1">Uncharacterized protein</fullName>
    </submittedName>
</protein>
<organism evidence="1 2">
    <name type="scientific">Clitoria ternatea</name>
    <name type="common">Butterfly pea</name>
    <dbReference type="NCBI Taxonomy" id="43366"/>
    <lineage>
        <taxon>Eukaryota</taxon>
        <taxon>Viridiplantae</taxon>
        <taxon>Streptophyta</taxon>
        <taxon>Embryophyta</taxon>
        <taxon>Tracheophyta</taxon>
        <taxon>Spermatophyta</taxon>
        <taxon>Magnoliopsida</taxon>
        <taxon>eudicotyledons</taxon>
        <taxon>Gunneridae</taxon>
        <taxon>Pentapetalae</taxon>
        <taxon>rosids</taxon>
        <taxon>fabids</taxon>
        <taxon>Fabales</taxon>
        <taxon>Fabaceae</taxon>
        <taxon>Papilionoideae</taxon>
        <taxon>50 kb inversion clade</taxon>
        <taxon>NPAAA clade</taxon>
        <taxon>indigoferoid/millettioid clade</taxon>
        <taxon>Phaseoleae</taxon>
        <taxon>Clitoria</taxon>
    </lineage>
</organism>
<evidence type="ECO:0000313" key="2">
    <source>
        <dbReference type="Proteomes" id="UP001359559"/>
    </source>
</evidence>
<dbReference type="Proteomes" id="UP001359559">
    <property type="component" value="Unassembled WGS sequence"/>
</dbReference>